<accession>A0A5N5X785</accession>
<sequence length="129" mass="15087">MRKWICPRRLVLLRRGFLDVLIESWLDYPPEDPFLLLHPACQISYLYAHATPLKERSFAARLKYQHRQFHYDVLAGMSTGTMYFTNVLSATRFCRTTINCKSVQLFLTMKNPFSGERCTLLASIHGQQK</sequence>
<organism evidence="1 2">
    <name type="scientific">Aspergillus leporis</name>
    <dbReference type="NCBI Taxonomy" id="41062"/>
    <lineage>
        <taxon>Eukaryota</taxon>
        <taxon>Fungi</taxon>
        <taxon>Dikarya</taxon>
        <taxon>Ascomycota</taxon>
        <taxon>Pezizomycotina</taxon>
        <taxon>Eurotiomycetes</taxon>
        <taxon>Eurotiomycetidae</taxon>
        <taxon>Eurotiales</taxon>
        <taxon>Aspergillaceae</taxon>
        <taxon>Aspergillus</taxon>
        <taxon>Aspergillus subgen. Circumdati</taxon>
    </lineage>
</organism>
<gene>
    <name evidence="1" type="ORF">BDV29DRAFT_98604</name>
</gene>
<name>A0A5N5X785_9EURO</name>
<dbReference type="Proteomes" id="UP000326565">
    <property type="component" value="Unassembled WGS sequence"/>
</dbReference>
<dbReference type="EMBL" id="ML732187">
    <property type="protein sequence ID" value="KAB8075947.1"/>
    <property type="molecule type" value="Genomic_DNA"/>
</dbReference>
<dbReference type="OrthoDB" id="2730545at2759"/>
<keyword evidence="2" id="KW-1185">Reference proteome</keyword>
<evidence type="ECO:0000313" key="2">
    <source>
        <dbReference type="Proteomes" id="UP000326565"/>
    </source>
</evidence>
<dbReference type="AlphaFoldDB" id="A0A5N5X785"/>
<evidence type="ECO:0000313" key="1">
    <source>
        <dbReference type="EMBL" id="KAB8075947.1"/>
    </source>
</evidence>
<proteinExistence type="predicted"/>
<reference evidence="1 2" key="1">
    <citation type="submission" date="2019-04" db="EMBL/GenBank/DDBJ databases">
        <title>Friends and foes A comparative genomics study of 23 Aspergillus species from section Flavi.</title>
        <authorList>
            <consortium name="DOE Joint Genome Institute"/>
            <person name="Kjaerbolling I."/>
            <person name="Vesth T."/>
            <person name="Frisvad J.C."/>
            <person name="Nybo J.L."/>
            <person name="Theobald S."/>
            <person name="Kildgaard S."/>
            <person name="Isbrandt T."/>
            <person name="Kuo A."/>
            <person name="Sato A."/>
            <person name="Lyhne E.K."/>
            <person name="Kogle M.E."/>
            <person name="Wiebenga A."/>
            <person name="Kun R.S."/>
            <person name="Lubbers R.J."/>
            <person name="Makela M.R."/>
            <person name="Barry K."/>
            <person name="Chovatia M."/>
            <person name="Clum A."/>
            <person name="Daum C."/>
            <person name="Haridas S."/>
            <person name="He G."/>
            <person name="LaButti K."/>
            <person name="Lipzen A."/>
            <person name="Mondo S."/>
            <person name="Riley R."/>
            <person name="Salamov A."/>
            <person name="Simmons B.A."/>
            <person name="Magnuson J.K."/>
            <person name="Henrissat B."/>
            <person name="Mortensen U.H."/>
            <person name="Larsen T.O."/>
            <person name="Devries R.P."/>
            <person name="Grigoriev I.V."/>
            <person name="Machida M."/>
            <person name="Baker S.E."/>
            <person name="Andersen M.R."/>
        </authorList>
    </citation>
    <scope>NUCLEOTIDE SEQUENCE [LARGE SCALE GENOMIC DNA]</scope>
    <source>
        <strain evidence="1 2">CBS 151.66</strain>
    </source>
</reference>
<protein>
    <submittedName>
        <fullName evidence="1">Uncharacterized protein</fullName>
    </submittedName>
</protein>